<protein>
    <recommendedName>
        <fullName evidence="7">Probable endonuclease 4</fullName>
        <ecNumber evidence="7">3.1.21.2</ecNumber>
    </recommendedName>
    <alternativeName>
        <fullName evidence="7">Endodeoxyribonuclease IV</fullName>
    </alternativeName>
    <alternativeName>
        <fullName evidence="7">Endonuclease IV</fullName>
    </alternativeName>
</protein>
<dbReference type="GO" id="GO:0008270">
    <property type="term" value="F:zinc ion binding"/>
    <property type="evidence" value="ECO:0007669"/>
    <property type="project" value="UniProtKB-UniRule"/>
</dbReference>
<dbReference type="GO" id="GO:0008833">
    <property type="term" value="F:deoxyribonuclease IV (phage-T4-induced) activity"/>
    <property type="evidence" value="ECO:0007669"/>
    <property type="project" value="UniProtKB-UniRule"/>
</dbReference>
<feature type="binding site" evidence="7">
    <location>
        <position position="214"/>
    </location>
    <ligand>
        <name>Zn(2+)</name>
        <dbReference type="ChEBI" id="CHEBI:29105"/>
        <label>2</label>
    </ligand>
</feature>
<comment type="cofactor">
    <cofactor evidence="7">
        <name>Zn(2+)</name>
        <dbReference type="ChEBI" id="CHEBI:29105"/>
    </cofactor>
    <text evidence="7">Binds 3 Zn(2+) ions.</text>
</comment>
<keyword evidence="5 7" id="KW-0862">Zinc</keyword>
<evidence type="ECO:0000256" key="6">
    <source>
        <dbReference type="ARBA" id="ARBA00023204"/>
    </source>
</evidence>
<dbReference type="GO" id="GO:0003906">
    <property type="term" value="F:DNA-(apurinic or apyrimidinic site) endonuclease activity"/>
    <property type="evidence" value="ECO:0007669"/>
    <property type="project" value="TreeGrafter"/>
</dbReference>
<feature type="binding site" evidence="7">
    <location>
        <position position="229"/>
    </location>
    <ligand>
        <name>Zn(2+)</name>
        <dbReference type="ChEBI" id="CHEBI:29105"/>
        <label>3</label>
    </ligand>
</feature>
<feature type="binding site" evidence="7">
    <location>
        <position position="143"/>
    </location>
    <ligand>
        <name>Zn(2+)</name>
        <dbReference type="ChEBI" id="CHEBI:29105"/>
        <label>2</label>
    </ligand>
</feature>
<name>A0A420ZDM0_UNCK3</name>
<feature type="binding site" evidence="7">
    <location>
        <position position="106"/>
    </location>
    <ligand>
        <name>Zn(2+)</name>
        <dbReference type="ChEBI" id="CHEBI:29105"/>
        <label>1</label>
    </ligand>
</feature>
<dbReference type="NCBIfam" id="TIGR00587">
    <property type="entry name" value="nfo"/>
    <property type="match status" value="1"/>
</dbReference>
<dbReference type="PROSITE" id="PS51432">
    <property type="entry name" value="AP_NUCLEASE_F2_4"/>
    <property type="match status" value="1"/>
</dbReference>
<evidence type="ECO:0000313" key="9">
    <source>
        <dbReference type="EMBL" id="RLC37848.1"/>
    </source>
</evidence>
<dbReference type="FunFam" id="3.20.20.150:FF:000001">
    <property type="entry name" value="Probable endonuclease 4"/>
    <property type="match status" value="1"/>
</dbReference>
<evidence type="ECO:0000256" key="1">
    <source>
        <dbReference type="ARBA" id="ARBA00005340"/>
    </source>
</evidence>
<dbReference type="InterPro" id="IPR013022">
    <property type="entry name" value="Xyl_isomerase-like_TIM-brl"/>
</dbReference>
<feature type="domain" description="Xylose isomerase-like TIM barrel" evidence="8">
    <location>
        <begin position="17"/>
        <end position="273"/>
    </location>
</feature>
<dbReference type="EC" id="3.1.21.2" evidence="7"/>
<dbReference type="PROSITE" id="PS00730">
    <property type="entry name" value="AP_NUCLEASE_F2_2"/>
    <property type="match status" value="1"/>
</dbReference>
<dbReference type="PANTHER" id="PTHR21445">
    <property type="entry name" value="ENDONUCLEASE IV ENDODEOXYRIBONUCLEASE IV"/>
    <property type="match status" value="1"/>
</dbReference>
<dbReference type="SMART" id="SM00518">
    <property type="entry name" value="AP2Ec"/>
    <property type="match status" value="1"/>
</dbReference>
<feature type="binding site" evidence="7">
    <location>
        <position position="261"/>
    </location>
    <ligand>
        <name>Zn(2+)</name>
        <dbReference type="ChEBI" id="CHEBI:29105"/>
        <label>2</label>
    </ligand>
</feature>
<dbReference type="AlphaFoldDB" id="A0A420ZDM0"/>
<dbReference type="InterPro" id="IPR001719">
    <property type="entry name" value="AP_endonuc_2"/>
</dbReference>
<comment type="similarity">
    <text evidence="1 7">Belongs to the AP endonuclease 2 family.</text>
</comment>
<gene>
    <name evidence="7" type="primary">nfo</name>
    <name evidence="9" type="ORF">DRH29_00315</name>
</gene>
<keyword evidence="6 7" id="KW-0234">DNA repair</keyword>
<sequence length="283" mass="32030">MLFGYHVSTAGGLHNAFKDAEELTCDVIQIFIGSPQVWQTPQVSDKEIEKFKTAWKNSRVKQVLVHSAYLPNPASHKMTLRNFSLKKLKEEAKIAYRIGADGYNFHCGSNQNSNQEGVKLAIKTLNRLAELTDEKWPVRLIIENDAGAGNRIGDTIEELGAIWKGIKNKKRFGFCLDTCHLFVSGTDLRTQKNISDLLRKFDRLIGLKHLKFIHMNDARRGCGLGSKKDRHANIGKGEIGAQAFKNWLHTAKLRKLPFILETPRTGNIKEDIKDIKLLRKLAK</sequence>
<keyword evidence="3 7" id="KW-0227">DNA damage</keyword>
<evidence type="ECO:0000256" key="3">
    <source>
        <dbReference type="ARBA" id="ARBA00022763"/>
    </source>
</evidence>
<organism evidence="9 10">
    <name type="scientific">candidate division Kazan bacterium</name>
    <dbReference type="NCBI Taxonomy" id="2202143"/>
    <lineage>
        <taxon>Bacteria</taxon>
        <taxon>Bacteria division Kazan-3B-28</taxon>
    </lineage>
</organism>
<comment type="function">
    <text evidence="7">Endonuclease IV plays a role in DNA repair. It cleaves phosphodiester bonds at apurinic or apyrimidinic (AP) sites, generating a 3'-hydroxyl group and a 5'-terminal sugar phosphate.</text>
</comment>
<evidence type="ECO:0000256" key="2">
    <source>
        <dbReference type="ARBA" id="ARBA00022723"/>
    </source>
</evidence>
<proteinExistence type="inferred from homology"/>
<keyword evidence="7" id="KW-0540">Nuclease</keyword>
<evidence type="ECO:0000256" key="4">
    <source>
        <dbReference type="ARBA" id="ARBA00022801"/>
    </source>
</evidence>
<keyword evidence="7 9" id="KW-0255">Endonuclease</keyword>
<dbReference type="Proteomes" id="UP000281261">
    <property type="component" value="Unassembled WGS sequence"/>
</dbReference>
<feature type="binding site" evidence="7">
    <location>
        <position position="177"/>
    </location>
    <ligand>
        <name>Zn(2+)</name>
        <dbReference type="ChEBI" id="CHEBI:29105"/>
        <label>2</label>
    </ligand>
</feature>
<dbReference type="SUPFAM" id="SSF51658">
    <property type="entry name" value="Xylose isomerase-like"/>
    <property type="match status" value="1"/>
</dbReference>
<comment type="catalytic activity">
    <reaction evidence="7">
        <text>Endonucleolytic cleavage to 5'-phosphooligonucleotide end-products.</text>
        <dbReference type="EC" id="3.1.21.2"/>
    </reaction>
</comment>
<reference evidence="9 10" key="1">
    <citation type="submission" date="2018-06" db="EMBL/GenBank/DDBJ databases">
        <title>Extensive metabolic versatility and redundancy in microbially diverse, dynamic hydrothermal sediments.</title>
        <authorList>
            <person name="Dombrowski N."/>
            <person name="Teske A."/>
            <person name="Baker B.J."/>
        </authorList>
    </citation>
    <scope>NUCLEOTIDE SEQUENCE [LARGE SCALE GENOMIC DNA]</scope>
    <source>
        <strain evidence="9">B79_G16</strain>
    </source>
</reference>
<dbReference type="InterPro" id="IPR018246">
    <property type="entry name" value="AP_endonuc_F2_Zn_BS"/>
</dbReference>
<evidence type="ECO:0000256" key="7">
    <source>
        <dbReference type="HAMAP-Rule" id="MF_00152"/>
    </source>
</evidence>
<keyword evidence="2 7" id="KW-0479">Metal-binding</keyword>
<dbReference type="GO" id="GO:0003677">
    <property type="term" value="F:DNA binding"/>
    <property type="evidence" value="ECO:0007669"/>
    <property type="project" value="InterPro"/>
</dbReference>
<feature type="binding site" evidence="7">
    <location>
        <position position="66"/>
    </location>
    <ligand>
        <name>Zn(2+)</name>
        <dbReference type="ChEBI" id="CHEBI:29105"/>
        <label>1</label>
    </ligand>
</feature>
<dbReference type="HAMAP" id="MF_00152">
    <property type="entry name" value="Nfo"/>
    <property type="match status" value="1"/>
</dbReference>
<keyword evidence="4 7" id="KW-0378">Hydrolase</keyword>
<dbReference type="GO" id="GO:0008081">
    <property type="term" value="F:phosphoric diester hydrolase activity"/>
    <property type="evidence" value="ECO:0007669"/>
    <property type="project" value="TreeGrafter"/>
</dbReference>
<comment type="caution">
    <text evidence="9">The sequence shown here is derived from an EMBL/GenBank/DDBJ whole genome shotgun (WGS) entry which is preliminary data.</text>
</comment>
<evidence type="ECO:0000256" key="5">
    <source>
        <dbReference type="ARBA" id="ARBA00022833"/>
    </source>
</evidence>
<accession>A0A420ZDM0</accession>
<dbReference type="EMBL" id="QMNG01000001">
    <property type="protein sequence ID" value="RLC37848.1"/>
    <property type="molecule type" value="Genomic_DNA"/>
</dbReference>
<dbReference type="InterPro" id="IPR036237">
    <property type="entry name" value="Xyl_isomerase-like_sf"/>
</dbReference>
<dbReference type="Pfam" id="PF01261">
    <property type="entry name" value="AP_endonuc_2"/>
    <property type="match status" value="1"/>
</dbReference>
<evidence type="ECO:0000313" key="10">
    <source>
        <dbReference type="Proteomes" id="UP000281261"/>
    </source>
</evidence>
<dbReference type="CDD" id="cd00019">
    <property type="entry name" value="AP2Ec"/>
    <property type="match status" value="1"/>
</dbReference>
<feature type="binding site" evidence="7">
    <location>
        <position position="231"/>
    </location>
    <ligand>
        <name>Zn(2+)</name>
        <dbReference type="ChEBI" id="CHEBI:29105"/>
        <label>3</label>
    </ligand>
</feature>
<feature type="binding site" evidence="7">
    <location>
        <position position="143"/>
    </location>
    <ligand>
        <name>Zn(2+)</name>
        <dbReference type="ChEBI" id="CHEBI:29105"/>
        <label>1</label>
    </ligand>
</feature>
<evidence type="ECO:0000259" key="8">
    <source>
        <dbReference type="Pfam" id="PF01261"/>
    </source>
</evidence>
<dbReference type="Gene3D" id="3.20.20.150">
    <property type="entry name" value="Divalent-metal-dependent TIM barrel enzymes"/>
    <property type="match status" value="1"/>
</dbReference>
<dbReference type="PANTHER" id="PTHR21445:SF0">
    <property type="entry name" value="APURINIC-APYRIMIDINIC ENDONUCLEASE"/>
    <property type="match status" value="1"/>
</dbReference>
<feature type="binding site" evidence="7">
    <location>
        <position position="180"/>
    </location>
    <ligand>
        <name>Zn(2+)</name>
        <dbReference type="ChEBI" id="CHEBI:29105"/>
        <label>3</label>
    </ligand>
</feature>
<dbReference type="GO" id="GO:0006284">
    <property type="term" value="P:base-excision repair"/>
    <property type="evidence" value="ECO:0007669"/>
    <property type="project" value="TreeGrafter"/>
</dbReference>